<accession>A0A917GFX7</accession>
<name>A0A917GFX7_9MICC</name>
<protein>
    <submittedName>
        <fullName evidence="1">Uncharacterized protein</fullName>
    </submittedName>
</protein>
<comment type="caution">
    <text evidence="1">The sequence shown here is derived from an EMBL/GenBank/DDBJ whole genome shotgun (WGS) entry which is preliminary data.</text>
</comment>
<dbReference type="EMBL" id="BMEQ01000001">
    <property type="protein sequence ID" value="GGG43250.1"/>
    <property type="molecule type" value="Genomic_DNA"/>
</dbReference>
<sequence length="260" mass="27388">MQEHPAEQPTPIATPHGLRLDGIADLDAAVRAVQEHPGPVELPVGPDQLVGRHLGAVPRRQIGEVLREAGAQPLIVHAETSMDEDIPDEGVIATLDDHLSLAVGLGAEYVVVPRAGVRNGGRDEERIFSMLAALAEAASAQHVHLVLENEGATADEIDLLIDMERAREDGDVDAEPQYLVSVAWNVASSARAGEDPVAAFARMRPLLERAPVLVRGVDEASFAALLEAVPDLREAVAAGRILVVLDPSGDPSGDPTGSTV</sequence>
<organism evidence="1 2">
    <name type="scientific">Kocuria dechangensis</name>
    <dbReference type="NCBI Taxonomy" id="1176249"/>
    <lineage>
        <taxon>Bacteria</taxon>
        <taxon>Bacillati</taxon>
        <taxon>Actinomycetota</taxon>
        <taxon>Actinomycetes</taxon>
        <taxon>Micrococcales</taxon>
        <taxon>Micrococcaceae</taxon>
        <taxon>Kocuria</taxon>
    </lineage>
</organism>
<reference evidence="1" key="1">
    <citation type="journal article" date="2014" name="Int. J. Syst. Evol. Microbiol.">
        <title>Complete genome sequence of Corynebacterium casei LMG S-19264T (=DSM 44701T), isolated from a smear-ripened cheese.</title>
        <authorList>
            <consortium name="US DOE Joint Genome Institute (JGI-PGF)"/>
            <person name="Walter F."/>
            <person name="Albersmeier A."/>
            <person name="Kalinowski J."/>
            <person name="Ruckert C."/>
        </authorList>
    </citation>
    <scope>NUCLEOTIDE SEQUENCE</scope>
    <source>
        <strain evidence="1">CGMCC 1.12187</strain>
    </source>
</reference>
<dbReference type="RefSeq" id="WP_188533965.1">
    <property type="nucleotide sequence ID" value="NZ_BMEQ01000001.1"/>
</dbReference>
<evidence type="ECO:0000313" key="1">
    <source>
        <dbReference type="EMBL" id="GGG43250.1"/>
    </source>
</evidence>
<dbReference type="AlphaFoldDB" id="A0A917GFX7"/>
<dbReference type="Proteomes" id="UP000638848">
    <property type="component" value="Unassembled WGS sequence"/>
</dbReference>
<gene>
    <name evidence="1" type="ORF">GCM10011374_02010</name>
</gene>
<dbReference type="Gene3D" id="3.20.20.150">
    <property type="entry name" value="Divalent-metal-dependent TIM barrel enzymes"/>
    <property type="match status" value="1"/>
</dbReference>
<dbReference type="SUPFAM" id="SSF51658">
    <property type="entry name" value="Xylose isomerase-like"/>
    <property type="match status" value="1"/>
</dbReference>
<reference evidence="1" key="2">
    <citation type="submission" date="2020-09" db="EMBL/GenBank/DDBJ databases">
        <authorList>
            <person name="Sun Q."/>
            <person name="Zhou Y."/>
        </authorList>
    </citation>
    <scope>NUCLEOTIDE SEQUENCE</scope>
    <source>
        <strain evidence="1">CGMCC 1.12187</strain>
    </source>
</reference>
<evidence type="ECO:0000313" key="2">
    <source>
        <dbReference type="Proteomes" id="UP000638848"/>
    </source>
</evidence>
<keyword evidence="2" id="KW-1185">Reference proteome</keyword>
<proteinExistence type="predicted"/>
<dbReference type="InterPro" id="IPR036237">
    <property type="entry name" value="Xyl_isomerase-like_sf"/>
</dbReference>